<feature type="compositionally biased region" description="Basic and acidic residues" evidence="7">
    <location>
        <begin position="1"/>
        <end position="12"/>
    </location>
</feature>
<keyword evidence="4" id="KW-0238">DNA-binding</keyword>
<dbReference type="PANTHER" id="PTHR46408:SF10">
    <property type="entry name" value="BASIC LEUCINE ZIPPER 63"/>
    <property type="match status" value="1"/>
</dbReference>
<dbReference type="AlphaFoldDB" id="Q0GPG9"/>
<feature type="region of interest" description="Disordered" evidence="7">
    <location>
        <begin position="1"/>
        <end position="93"/>
    </location>
</feature>
<dbReference type="GO" id="GO:0046983">
    <property type="term" value="F:protein dimerization activity"/>
    <property type="evidence" value="ECO:0007669"/>
    <property type="project" value="UniProtKB-ARBA"/>
</dbReference>
<dbReference type="Gene3D" id="1.20.5.170">
    <property type="match status" value="1"/>
</dbReference>
<accession>Q0GPG9</accession>
<organism evidence="9">
    <name type="scientific">Glycine max</name>
    <name type="common">Soybean</name>
    <name type="synonym">Glycine hispida</name>
    <dbReference type="NCBI Taxonomy" id="3847"/>
    <lineage>
        <taxon>Eukaryota</taxon>
        <taxon>Viridiplantae</taxon>
        <taxon>Streptophyta</taxon>
        <taxon>Embryophyta</taxon>
        <taxon>Tracheophyta</taxon>
        <taxon>Spermatophyta</taxon>
        <taxon>Magnoliopsida</taxon>
        <taxon>eudicotyledons</taxon>
        <taxon>Gunneridae</taxon>
        <taxon>Pentapetalae</taxon>
        <taxon>rosids</taxon>
        <taxon>fabids</taxon>
        <taxon>Fabales</taxon>
        <taxon>Fabaceae</taxon>
        <taxon>Papilionoideae</taxon>
        <taxon>50 kb inversion clade</taxon>
        <taxon>NPAAA clade</taxon>
        <taxon>indigoferoid/millettioid clade</taxon>
        <taxon>Phaseoleae</taxon>
        <taxon>Glycine</taxon>
        <taxon>Glycine subgen. Soja</taxon>
    </lineage>
</organism>
<comment type="similarity">
    <text evidence="2">Belongs to the bZIP family.</text>
</comment>
<keyword evidence="6" id="KW-0539">Nucleus</keyword>
<keyword evidence="5" id="KW-0804">Transcription</keyword>
<dbReference type="InterPro" id="IPR004827">
    <property type="entry name" value="bZIP"/>
</dbReference>
<dbReference type="GO" id="GO:0003700">
    <property type="term" value="F:DNA-binding transcription factor activity"/>
    <property type="evidence" value="ECO:0007669"/>
    <property type="project" value="InterPro"/>
</dbReference>
<dbReference type="KEGG" id="gmx:778135"/>
<feature type="domain" description="BZIP" evidence="8">
    <location>
        <begin position="218"/>
        <end position="270"/>
    </location>
</feature>
<dbReference type="GO" id="GO:0005634">
    <property type="term" value="C:nucleus"/>
    <property type="evidence" value="ECO:0007669"/>
    <property type="project" value="UniProtKB-SubCell"/>
</dbReference>
<evidence type="ECO:0000256" key="5">
    <source>
        <dbReference type="ARBA" id="ARBA00023163"/>
    </source>
</evidence>
<proteinExistence type="evidence at transcript level"/>
<keyword evidence="3" id="KW-0805">Transcription regulation</keyword>
<dbReference type="EMBL" id="DQ787045">
    <property type="protein sequence ID" value="ABI34655.1"/>
    <property type="molecule type" value="mRNA"/>
</dbReference>
<dbReference type="SUPFAM" id="SSF57959">
    <property type="entry name" value="Leucine zipper domain"/>
    <property type="match status" value="1"/>
</dbReference>
<dbReference type="FunFam" id="1.20.5.170:FF:000020">
    <property type="entry name" value="BZIP transcription factor"/>
    <property type="match status" value="1"/>
</dbReference>
<evidence type="ECO:0000256" key="1">
    <source>
        <dbReference type="ARBA" id="ARBA00004123"/>
    </source>
</evidence>
<feature type="compositionally biased region" description="Polar residues" evidence="7">
    <location>
        <begin position="24"/>
        <end position="35"/>
    </location>
</feature>
<dbReference type="Pfam" id="PF12498">
    <property type="entry name" value="bZIP_C"/>
    <property type="match status" value="1"/>
</dbReference>
<evidence type="ECO:0000259" key="8">
    <source>
        <dbReference type="PROSITE" id="PS50217"/>
    </source>
</evidence>
<comment type="subcellular location">
    <subcellularLocation>
        <location evidence="1">Nucleus</location>
    </subcellularLocation>
</comment>
<evidence type="ECO:0000256" key="2">
    <source>
        <dbReference type="ARBA" id="ARBA00007163"/>
    </source>
</evidence>
<dbReference type="RefSeq" id="NP_001237085.2">
    <property type="nucleotide sequence ID" value="NM_001250156.2"/>
</dbReference>
<dbReference type="ExpressionAtlas" id="Q0GPG9">
    <property type="expression patterns" value="baseline and differential"/>
</dbReference>
<dbReference type="GeneID" id="778135"/>
<dbReference type="OrthoDB" id="664875at2759"/>
<dbReference type="GO" id="GO:0003677">
    <property type="term" value="F:DNA binding"/>
    <property type="evidence" value="ECO:0007669"/>
    <property type="project" value="UniProtKB-KW"/>
</dbReference>
<dbReference type="PROSITE" id="PS50217">
    <property type="entry name" value="BZIP"/>
    <property type="match status" value="1"/>
</dbReference>
<feature type="region of interest" description="Disordered" evidence="7">
    <location>
        <begin position="325"/>
        <end position="359"/>
    </location>
</feature>
<evidence type="ECO:0000313" key="9">
    <source>
        <dbReference type="EMBL" id="ABI34655.1"/>
    </source>
</evidence>
<dbReference type="InterPro" id="IPR045314">
    <property type="entry name" value="bZIP_plant_GBF1"/>
</dbReference>
<feature type="region of interest" description="Disordered" evidence="7">
    <location>
        <begin position="118"/>
        <end position="246"/>
    </location>
</feature>
<evidence type="ECO:0000256" key="7">
    <source>
        <dbReference type="SAM" id="MobiDB-lite"/>
    </source>
</evidence>
<evidence type="ECO:0000256" key="4">
    <source>
        <dbReference type="ARBA" id="ARBA00023125"/>
    </source>
</evidence>
<dbReference type="SMART" id="SM00338">
    <property type="entry name" value="BRLZ"/>
    <property type="match status" value="1"/>
</dbReference>
<gene>
    <name evidence="9" type="primary">bZIP89</name>
</gene>
<dbReference type="InterPro" id="IPR020983">
    <property type="entry name" value="Basic_leucine-zipper_C"/>
</dbReference>
<feature type="compositionally biased region" description="Basic and acidic residues" evidence="7">
    <location>
        <begin position="158"/>
        <end position="167"/>
    </location>
</feature>
<feature type="compositionally biased region" description="Polar residues" evidence="7">
    <location>
        <begin position="122"/>
        <end position="157"/>
    </location>
</feature>
<evidence type="ECO:0000256" key="6">
    <source>
        <dbReference type="ARBA" id="ARBA00023242"/>
    </source>
</evidence>
<dbReference type="PANTHER" id="PTHR46408">
    <property type="entry name" value="BASIC LEUCINE ZIPPER 63"/>
    <property type="match status" value="1"/>
</dbReference>
<dbReference type="PROSITE" id="PS00036">
    <property type="entry name" value="BZIP_BASIC"/>
    <property type="match status" value="1"/>
</dbReference>
<reference evidence="9" key="1">
    <citation type="journal article" date="2008" name="Planta">
        <title>Soybean GmbZIP44, GmbZIP62 and GmbZIP78 genes function as negative regulator of ABA signaling and confer salt and freezing tolerance in transgenic Arabidopsis.</title>
        <authorList>
            <person name="Liao Y."/>
            <person name="Zou H.F."/>
            <person name="Wei W."/>
            <person name="Hao Y.J."/>
            <person name="Tian A.G."/>
            <person name="Huang J."/>
            <person name="Liu Y.F."/>
            <person name="Zhang J.S."/>
            <person name="Chen S.Y."/>
        </authorList>
    </citation>
    <scope>NUCLEOTIDE SEQUENCE</scope>
</reference>
<dbReference type="InterPro" id="IPR046347">
    <property type="entry name" value="bZIP_sf"/>
</dbReference>
<protein>
    <submittedName>
        <fullName evidence="9">BZIP transcription factor bZIP89</fullName>
    </submittedName>
</protein>
<sequence>MDRVFSVDDISDHFWPPPPIPVSGANTSSQMSRSASEWAFQRFIQEASASAPSPPSSSSPADVVFVEIDDQPKPTPPPPSHGGVLPSDPGPVALDSEEYQAFLKSKLNLACAAVAMTRGSLAKSQDPSPFSEGGSQPTNPSLVESQTTSKGSIPSENDPSKLQDKDTNVPVGIPSIPAMQKKPAVAIRPSTSGSSREQSDDEDIEGETSMNDNTDPADVKRVRRMLSNRESARRSRRRKQAHLTDLETQVSQLRGENSTLLKRLTDVSQKYSDSAVDNRVLKADVETLRTKVKMAEETVKRITGLNPLLHAMSDISSLGLPSFDGRSPSDTSADAAVPVQDDPHHHFYQPTSTNPIPSHDPIVNNGLGGISSIENVQQNAAVVLGGNKMGQTASLQRVASLEHL</sequence>
<evidence type="ECO:0000256" key="3">
    <source>
        <dbReference type="ARBA" id="ARBA00023015"/>
    </source>
</evidence>
<dbReference type="CDD" id="cd14702">
    <property type="entry name" value="bZIP_plant_GBF1"/>
    <property type="match status" value="1"/>
</dbReference>
<dbReference type="Pfam" id="PF00170">
    <property type="entry name" value="bZIP_1"/>
    <property type="match status" value="1"/>
</dbReference>
<name>Q0GPG9_SOYBN</name>